<proteinExistence type="predicted"/>
<evidence type="ECO:0000313" key="1">
    <source>
        <dbReference type="EMBL" id="KAH3847696.1"/>
    </source>
</evidence>
<gene>
    <name evidence="1" type="ORF">DPMN_090027</name>
</gene>
<keyword evidence="2" id="KW-1185">Reference proteome</keyword>
<reference evidence="1" key="1">
    <citation type="journal article" date="2019" name="bioRxiv">
        <title>The Genome of the Zebra Mussel, Dreissena polymorpha: A Resource for Invasive Species Research.</title>
        <authorList>
            <person name="McCartney M.A."/>
            <person name="Auch B."/>
            <person name="Kono T."/>
            <person name="Mallez S."/>
            <person name="Zhang Y."/>
            <person name="Obille A."/>
            <person name="Becker A."/>
            <person name="Abrahante J.E."/>
            <person name="Garbe J."/>
            <person name="Badalamenti J.P."/>
            <person name="Herman A."/>
            <person name="Mangelson H."/>
            <person name="Liachko I."/>
            <person name="Sullivan S."/>
            <person name="Sone E.D."/>
            <person name="Koren S."/>
            <person name="Silverstein K.A.T."/>
            <person name="Beckman K.B."/>
            <person name="Gohl D.M."/>
        </authorList>
    </citation>
    <scope>NUCLEOTIDE SEQUENCE</scope>
    <source>
        <strain evidence="1">Duluth1</strain>
        <tissue evidence="1">Whole animal</tissue>
    </source>
</reference>
<name>A0A9D4QXU9_DREPO</name>
<accession>A0A9D4QXU9</accession>
<organism evidence="1 2">
    <name type="scientific">Dreissena polymorpha</name>
    <name type="common">Zebra mussel</name>
    <name type="synonym">Mytilus polymorpha</name>
    <dbReference type="NCBI Taxonomy" id="45954"/>
    <lineage>
        <taxon>Eukaryota</taxon>
        <taxon>Metazoa</taxon>
        <taxon>Spiralia</taxon>
        <taxon>Lophotrochozoa</taxon>
        <taxon>Mollusca</taxon>
        <taxon>Bivalvia</taxon>
        <taxon>Autobranchia</taxon>
        <taxon>Heteroconchia</taxon>
        <taxon>Euheterodonta</taxon>
        <taxon>Imparidentia</taxon>
        <taxon>Neoheterodontei</taxon>
        <taxon>Myida</taxon>
        <taxon>Dreissenoidea</taxon>
        <taxon>Dreissenidae</taxon>
        <taxon>Dreissena</taxon>
    </lineage>
</organism>
<evidence type="ECO:0000313" key="2">
    <source>
        <dbReference type="Proteomes" id="UP000828390"/>
    </source>
</evidence>
<reference evidence="1" key="2">
    <citation type="submission" date="2020-11" db="EMBL/GenBank/DDBJ databases">
        <authorList>
            <person name="McCartney M.A."/>
            <person name="Auch B."/>
            <person name="Kono T."/>
            <person name="Mallez S."/>
            <person name="Becker A."/>
            <person name="Gohl D.M."/>
            <person name="Silverstein K.A.T."/>
            <person name="Koren S."/>
            <person name="Bechman K.B."/>
            <person name="Herman A."/>
            <person name="Abrahante J.E."/>
            <person name="Garbe J."/>
        </authorList>
    </citation>
    <scope>NUCLEOTIDE SEQUENCE</scope>
    <source>
        <strain evidence="1">Duluth1</strain>
        <tissue evidence="1">Whole animal</tissue>
    </source>
</reference>
<sequence>MFIHDIGLCVWTLARFLVDVRLPTRRLLIIIALCAPTPLFVAYEIPRAYVFPPFLPARP</sequence>
<protein>
    <submittedName>
        <fullName evidence="1">Uncharacterized protein</fullName>
    </submittedName>
</protein>
<dbReference type="EMBL" id="JAIWYP010000003">
    <property type="protein sequence ID" value="KAH3847696.1"/>
    <property type="molecule type" value="Genomic_DNA"/>
</dbReference>
<dbReference type="AlphaFoldDB" id="A0A9D4QXU9"/>
<dbReference type="Proteomes" id="UP000828390">
    <property type="component" value="Unassembled WGS sequence"/>
</dbReference>
<comment type="caution">
    <text evidence="1">The sequence shown here is derived from an EMBL/GenBank/DDBJ whole genome shotgun (WGS) entry which is preliminary data.</text>
</comment>